<evidence type="ECO:0000256" key="8">
    <source>
        <dbReference type="ARBA" id="ARBA00023136"/>
    </source>
</evidence>
<evidence type="ECO:0000256" key="13">
    <source>
        <dbReference type="SAM" id="SignalP"/>
    </source>
</evidence>
<dbReference type="PROSITE" id="PS00375">
    <property type="entry name" value="UDPGT"/>
    <property type="match status" value="1"/>
</dbReference>
<gene>
    <name evidence="14" type="ORF">g.12749</name>
</gene>
<dbReference type="PANTHER" id="PTHR48043:SF114">
    <property type="entry name" value="IP04436P-RELATED"/>
    <property type="match status" value="1"/>
</dbReference>
<comment type="subcellular location">
    <subcellularLocation>
        <location evidence="10">Endomembrane system</location>
        <topology evidence="10">Single-pass type I membrane protein</topology>
    </subcellularLocation>
    <subcellularLocation>
        <location evidence="1">Endoplasmic reticulum</location>
    </subcellularLocation>
</comment>
<feature type="signal peptide" evidence="13">
    <location>
        <begin position="1"/>
        <end position="22"/>
    </location>
</feature>
<dbReference type="InterPro" id="IPR035595">
    <property type="entry name" value="UDP_glycos_trans_CS"/>
</dbReference>
<evidence type="ECO:0000313" key="14">
    <source>
        <dbReference type="EMBL" id="JAS33790.1"/>
    </source>
</evidence>
<proteinExistence type="inferred from homology"/>
<evidence type="ECO:0000256" key="1">
    <source>
        <dbReference type="ARBA" id="ARBA00004240"/>
    </source>
</evidence>
<comment type="similarity">
    <text evidence="2 11">Belongs to the UDP-glycosyltransferase family.</text>
</comment>
<dbReference type="Gene3D" id="3.40.50.2000">
    <property type="entry name" value="Glycogen Phosphorylase B"/>
    <property type="match status" value="1"/>
</dbReference>
<evidence type="ECO:0000256" key="10">
    <source>
        <dbReference type="ARBA" id="ARBA00046288"/>
    </source>
</evidence>
<accession>A0A1B6E771</accession>
<dbReference type="SUPFAM" id="SSF53756">
    <property type="entry name" value="UDP-Glycosyltransferase/glycogen phosphorylase"/>
    <property type="match status" value="1"/>
</dbReference>
<evidence type="ECO:0000256" key="7">
    <source>
        <dbReference type="ARBA" id="ARBA00022989"/>
    </source>
</evidence>
<feature type="transmembrane region" description="Helical" evidence="12">
    <location>
        <begin position="475"/>
        <end position="502"/>
    </location>
</feature>
<feature type="chain" id="PRO_5008581847" evidence="13">
    <location>
        <begin position="23"/>
        <end position="558"/>
    </location>
</feature>
<evidence type="ECO:0000256" key="3">
    <source>
        <dbReference type="ARBA" id="ARBA00022676"/>
    </source>
</evidence>
<evidence type="ECO:0000256" key="12">
    <source>
        <dbReference type="SAM" id="Phobius"/>
    </source>
</evidence>
<dbReference type="EMBL" id="GEDC01003508">
    <property type="protein sequence ID" value="JAS33790.1"/>
    <property type="molecule type" value="Transcribed_RNA"/>
</dbReference>
<evidence type="ECO:0000256" key="2">
    <source>
        <dbReference type="ARBA" id="ARBA00009995"/>
    </source>
</evidence>
<organism evidence="14">
    <name type="scientific">Clastoptera arizonana</name>
    <name type="common">Arizona spittle bug</name>
    <dbReference type="NCBI Taxonomy" id="38151"/>
    <lineage>
        <taxon>Eukaryota</taxon>
        <taxon>Metazoa</taxon>
        <taxon>Ecdysozoa</taxon>
        <taxon>Arthropoda</taxon>
        <taxon>Hexapoda</taxon>
        <taxon>Insecta</taxon>
        <taxon>Pterygota</taxon>
        <taxon>Neoptera</taxon>
        <taxon>Paraneoptera</taxon>
        <taxon>Hemiptera</taxon>
        <taxon>Auchenorrhyncha</taxon>
        <taxon>Cercopoidea</taxon>
        <taxon>Clastopteridae</taxon>
        <taxon>Clastoptera</taxon>
    </lineage>
</organism>
<dbReference type="Pfam" id="PF00201">
    <property type="entry name" value="UDPGT"/>
    <property type="match status" value="1"/>
</dbReference>
<evidence type="ECO:0000256" key="6">
    <source>
        <dbReference type="ARBA" id="ARBA00022824"/>
    </source>
</evidence>
<feature type="non-terminal residue" evidence="14">
    <location>
        <position position="1"/>
    </location>
</feature>
<evidence type="ECO:0000256" key="4">
    <source>
        <dbReference type="ARBA" id="ARBA00022679"/>
    </source>
</evidence>
<protein>
    <submittedName>
        <fullName evidence="14">Uncharacterized protein</fullName>
    </submittedName>
</protein>
<keyword evidence="6" id="KW-0256">Endoplasmic reticulum</keyword>
<sequence length="558" mass="64561">ATWNMKLLSVSLFTLLVLQANGAKILAVLPLPIFSHHNFFKPILNEIANRGHDLTVITMLPDKGANYTTIEVDGTIIEKMKGTFDFFEMRNSYWFFEFIGLYQFSSTVSNIMFQMPEIQKLIHSTDLHFDAVITESTFMQELYVAFGHKFQAPIIELHSLCNGFWFNHLTGNPSTYSYIVDYKTRSSNKMDFYNRFKNTILGISTLILHDLIILPKQEKLMNEYMNYTGWEKRPPIRKMLAETSLALVNTHEALHYAQPKNPNVIYVAGLHMKPAKKLPQDLQKYLDDAKEGVIYFSMGSNIKSAMMPDHTKQALLKAFGKLPYKILWKFETETLPNKPENLKISKWLPQTDILRHPNVKAFITHGGIVSITESVYCKVPMVTIPIFGDQPKNSKQAEIAGFGVTLVFDNITEESVIWAVNEVLKPKYKEAVIQRANIILDNPLSPMDTAMYWIDYVIRHKGAPHLRTAAVNLEWYQYFLLDVLVLFLAIVIVMLIIIYLFLRAVFRRLFGKKENVKSAKKEKLVNVINKLVKRETLNIRQNKYTQFTFKFFGFKLFY</sequence>
<name>A0A1B6E771_9HEMI</name>
<evidence type="ECO:0000256" key="9">
    <source>
        <dbReference type="ARBA" id="ARBA00023180"/>
    </source>
</evidence>
<keyword evidence="13" id="KW-0732">Signal</keyword>
<dbReference type="InterPro" id="IPR002213">
    <property type="entry name" value="UDP_glucos_trans"/>
</dbReference>
<dbReference type="GO" id="GO:0005783">
    <property type="term" value="C:endoplasmic reticulum"/>
    <property type="evidence" value="ECO:0007669"/>
    <property type="project" value="UniProtKB-SubCell"/>
</dbReference>
<keyword evidence="4 11" id="KW-0808">Transferase</keyword>
<evidence type="ECO:0000256" key="5">
    <source>
        <dbReference type="ARBA" id="ARBA00022692"/>
    </source>
</evidence>
<dbReference type="AlphaFoldDB" id="A0A1B6E771"/>
<dbReference type="FunFam" id="3.40.50.2000:FF:000050">
    <property type="entry name" value="UDP-glucuronosyltransferase"/>
    <property type="match status" value="1"/>
</dbReference>
<dbReference type="InterPro" id="IPR050271">
    <property type="entry name" value="UDP-glycosyltransferase"/>
</dbReference>
<dbReference type="CDD" id="cd03784">
    <property type="entry name" value="GT1_Gtf-like"/>
    <property type="match status" value="1"/>
</dbReference>
<reference evidence="14" key="1">
    <citation type="submission" date="2015-12" db="EMBL/GenBank/DDBJ databases">
        <title>De novo transcriptome assembly of four potential Pierce s Disease insect vectors from Arizona vineyards.</title>
        <authorList>
            <person name="Tassone E.E."/>
        </authorList>
    </citation>
    <scope>NUCLEOTIDE SEQUENCE</scope>
</reference>
<dbReference type="GO" id="GO:0008194">
    <property type="term" value="F:UDP-glycosyltransferase activity"/>
    <property type="evidence" value="ECO:0007669"/>
    <property type="project" value="InterPro"/>
</dbReference>
<keyword evidence="8 12" id="KW-0472">Membrane</keyword>
<keyword evidence="9" id="KW-0325">Glycoprotein</keyword>
<evidence type="ECO:0000256" key="11">
    <source>
        <dbReference type="RuleBase" id="RU003718"/>
    </source>
</evidence>
<keyword evidence="5 12" id="KW-0812">Transmembrane</keyword>
<keyword evidence="7 12" id="KW-1133">Transmembrane helix</keyword>
<keyword evidence="3 11" id="KW-0328">Glycosyltransferase</keyword>
<dbReference type="PANTHER" id="PTHR48043">
    <property type="entry name" value="EG:EG0003.4 PROTEIN-RELATED"/>
    <property type="match status" value="1"/>
</dbReference>